<evidence type="ECO:0000313" key="1">
    <source>
        <dbReference type="EMBL" id="KAF2161530.1"/>
    </source>
</evidence>
<dbReference type="EMBL" id="ML993618">
    <property type="protein sequence ID" value="KAF2161530.1"/>
    <property type="molecule type" value="Genomic_DNA"/>
</dbReference>
<dbReference type="GeneID" id="54562063"/>
<evidence type="ECO:0000313" key="2">
    <source>
        <dbReference type="Proteomes" id="UP000799537"/>
    </source>
</evidence>
<protein>
    <submittedName>
        <fullName evidence="1">Uncharacterized protein</fullName>
    </submittedName>
</protein>
<accession>A0A6A6C5Q6</accession>
<dbReference type="Proteomes" id="UP000799537">
    <property type="component" value="Unassembled WGS sequence"/>
</dbReference>
<keyword evidence="2" id="KW-1185">Reference proteome</keyword>
<dbReference type="AlphaFoldDB" id="A0A6A6C5Q6"/>
<reference evidence="1" key="1">
    <citation type="journal article" date="2020" name="Stud. Mycol.">
        <title>101 Dothideomycetes genomes: a test case for predicting lifestyles and emergence of pathogens.</title>
        <authorList>
            <person name="Haridas S."/>
            <person name="Albert R."/>
            <person name="Binder M."/>
            <person name="Bloem J."/>
            <person name="Labutti K."/>
            <person name="Salamov A."/>
            <person name="Andreopoulos B."/>
            <person name="Baker S."/>
            <person name="Barry K."/>
            <person name="Bills G."/>
            <person name="Bluhm B."/>
            <person name="Cannon C."/>
            <person name="Castanera R."/>
            <person name="Culley D."/>
            <person name="Daum C."/>
            <person name="Ezra D."/>
            <person name="Gonzalez J."/>
            <person name="Henrissat B."/>
            <person name="Kuo A."/>
            <person name="Liang C."/>
            <person name="Lipzen A."/>
            <person name="Lutzoni F."/>
            <person name="Magnuson J."/>
            <person name="Mondo S."/>
            <person name="Nolan M."/>
            <person name="Ohm R."/>
            <person name="Pangilinan J."/>
            <person name="Park H.-J."/>
            <person name="Ramirez L."/>
            <person name="Alfaro M."/>
            <person name="Sun H."/>
            <person name="Tritt A."/>
            <person name="Yoshinaga Y."/>
            <person name="Zwiers L.-H."/>
            <person name="Turgeon B."/>
            <person name="Goodwin S."/>
            <person name="Spatafora J."/>
            <person name="Crous P."/>
            <person name="Grigoriev I."/>
        </authorList>
    </citation>
    <scope>NUCLEOTIDE SEQUENCE</scope>
    <source>
        <strain evidence="1">ATCC 36951</strain>
    </source>
</reference>
<proteinExistence type="predicted"/>
<dbReference type="RefSeq" id="XP_033662419.1">
    <property type="nucleotide sequence ID" value="XM_033808791.1"/>
</dbReference>
<sequence length="121" mass="12861">MNGNTTMGTLLRASMLARTILPRTTTRALRTTPNKATTLPSSTPINPTLTNKLDQEDAGNYLTGASTLSLGDAVFLLVGGSMAFWIGNKAIEEVKDVVWPELKWVGKKVVGKDGEGGEGVK</sequence>
<name>A0A6A6C5Q6_ZASCE</name>
<organism evidence="1 2">
    <name type="scientific">Zasmidium cellare ATCC 36951</name>
    <dbReference type="NCBI Taxonomy" id="1080233"/>
    <lineage>
        <taxon>Eukaryota</taxon>
        <taxon>Fungi</taxon>
        <taxon>Dikarya</taxon>
        <taxon>Ascomycota</taxon>
        <taxon>Pezizomycotina</taxon>
        <taxon>Dothideomycetes</taxon>
        <taxon>Dothideomycetidae</taxon>
        <taxon>Mycosphaerellales</taxon>
        <taxon>Mycosphaerellaceae</taxon>
        <taxon>Zasmidium</taxon>
    </lineage>
</organism>
<gene>
    <name evidence="1" type="ORF">M409DRAFT_27928</name>
</gene>